<evidence type="ECO:0000313" key="3">
    <source>
        <dbReference type="Proteomes" id="UP000649826"/>
    </source>
</evidence>
<dbReference type="EMBL" id="JACOQG010000058">
    <property type="protein sequence ID" value="MBC5781198.1"/>
    <property type="molecule type" value="Genomic_DNA"/>
</dbReference>
<feature type="transmembrane region" description="Helical" evidence="1">
    <location>
        <begin position="83"/>
        <end position="116"/>
    </location>
</feature>
<reference evidence="2 3" key="1">
    <citation type="submission" date="2020-08" db="EMBL/GenBank/DDBJ databases">
        <title>Genome public.</title>
        <authorList>
            <person name="Liu C."/>
            <person name="Sun Q."/>
        </authorList>
    </citation>
    <scope>NUCLEOTIDE SEQUENCE [LARGE SCALE GENOMIC DNA]</scope>
    <source>
        <strain evidence="2 3">M29</strain>
    </source>
</reference>
<protein>
    <submittedName>
        <fullName evidence="2">Uncharacterized protein</fullName>
    </submittedName>
</protein>
<keyword evidence="3" id="KW-1185">Reference proteome</keyword>
<keyword evidence="1" id="KW-0812">Transmembrane</keyword>
<sequence>MAKRKNLSDQLNEYNMDDENLCGINFAIHKNVMIWGGTIIQLSNISSISQYNNWEKREENYCEKTERAVSFRELRESHSLFNYAFWGAIICLVIGFFNSFFFIPALGLTAWVIYFYSKQCKMIIDVPKTKINRICHYMICITMNSTKKYDFEIKTEEFRNEVMVALYQRIVEHGNSAGDIQIDLKNCNIVTDSVVNGGQVLLGDENENNVVVEHPTESEM</sequence>
<comment type="caution">
    <text evidence="2">The sequence shown here is derived from an EMBL/GenBank/DDBJ whole genome shotgun (WGS) entry which is preliminary data.</text>
</comment>
<accession>A0ABR7IME9</accession>
<keyword evidence="1" id="KW-1133">Transmembrane helix</keyword>
<dbReference type="Proteomes" id="UP000649826">
    <property type="component" value="Unassembled WGS sequence"/>
</dbReference>
<name>A0ABR7IME9_9FIRM</name>
<dbReference type="RefSeq" id="WP_186995717.1">
    <property type="nucleotide sequence ID" value="NZ_JACOQG010000058.1"/>
</dbReference>
<evidence type="ECO:0000256" key="1">
    <source>
        <dbReference type="SAM" id="Phobius"/>
    </source>
</evidence>
<gene>
    <name evidence="2" type="ORF">H8Z82_16445</name>
</gene>
<keyword evidence="1" id="KW-0472">Membrane</keyword>
<evidence type="ECO:0000313" key="2">
    <source>
        <dbReference type="EMBL" id="MBC5781198.1"/>
    </source>
</evidence>
<proteinExistence type="predicted"/>
<organism evidence="2 3">
    <name type="scientific">Blautia difficilis</name>
    <dbReference type="NCBI Taxonomy" id="2763027"/>
    <lineage>
        <taxon>Bacteria</taxon>
        <taxon>Bacillati</taxon>
        <taxon>Bacillota</taxon>
        <taxon>Clostridia</taxon>
        <taxon>Lachnospirales</taxon>
        <taxon>Lachnospiraceae</taxon>
        <taxon>Blautia</taxon>
    </lineage>
</organism>